<evidence type="ECO:0000256" key="2">
    <source>
        <dbReference type="ARBA" id="ARBA00022484"/>
    </source>
</evidence>
<evidence type="ECO:0000259" key="9">
    <source>
        <dbReference type="PROSITE" id="PS50522"/>
    </source>
</evidence>
<name>A0ABY3SSC6_9VIRU</name>
<evidence type="ECO:0000256" key="1">
    <source>
        <dbReference type="ARBA" id="ARBA00012494"/>
    </source>
</evidence>
<keyword evidence="2" id="KW-0696">RNA-directed RNA polymerase</keyword>
<reference evidence="10" key="3">
    <citation type="submission" date="2023-12" db="EMBL/GenBank/DDBJ databases">
        <authorList>
            <person name="Geng H."/>
            <person name="Luan G."/>
        </authorList>
    </citation>
    <scope>NUCLEOTIDE SEQUENCE</scope>
</reference>
<keyword evidence="6" id="KW-0693">Viral RNA replication</keyword>
<dbReference type="PROSITE" id="PS50522">
    <property type="entry name" value="RDRP_PHAGE"/>
    <property type="match status" value="1"/>
</dbReference>
<evidence type="ECO:0000256" key="3">
    <source>
        <dbReference type="ARBA" id="ARBA00022679"/>
    </source>
</evidence>
<keyword evidence="3" id="KW-0808">Transferase</keyword>
<dbReference type="InterPro" id="IPR043502">
    <property type="entry name" value="DNA/RNA_pol_sf"/>
</dbReference>
<accession>A0ABY3SSC6</accession>
<evidence type="ECO:0000256" key="4">
    <source>
        <dbReference type="ARBA" id="ARBA00022695"/>
    </source>
</evidence>
<protein>
    <recommendedName>
        <fullName evidence="1">RNA-directed RNA polymerase</fullName>
        <ecNumber evidence="1">2.7.7.48</ecNumber>
    </recommendedName>
    <alternativeName>
        <fullName evidence="7">RNA replicase beta chain</fullName>
    </alternativeName>
</protein>
<reference evidence="10" key="1">
    <citation type="submission" date="2021-05" db="EMBL/GenBank/DDBJ databases">
        <authorList>
            <person name="Chen Y.-M."/>
            <person name="Zhang Y.-Z."/>
        </authorList>
    </citation>
    <scope>NUCLEOTIDE SEQUENCE</scope>
    <source>
        <strain evidence="10">R9-k141_373641</strain>
    </source>
</reference>
<dbReference type="Proteomes" id="UP001058930">
    <property type="component" value="Segment"/>
</dbReference>
<dbReference type="InterPro" id="IPR005093">
    <property type="entry name" value="RNArep_beta"/>
</dbReference>
<keyword evidence="11" id="KW-1185">Reference proteome</keyword>
<dbReference type="EC" id="2.7.7.48" evidence="1"/>
<organism evidence="10 11">
    <name type="scientific">Leviviridae sp</name>
    <dbReference type="NCBI Taxonomy" id="2027243"/>
    <lineage>
        <taxon>Viruses</taxon>
        <taxon>Riboviria</taxon>
        <taxon>Orthornavirae</taxon>
        <taxon>Lenarviricota</taxon>
        <taxon>Leviviricetes</taxon>
        <taxon>Norzivirales</taxon>
        <taxon>Fiersviridae</taxon>
    </lineage>
</organism>
<dbReference type="Pfam" id="PF03431">
    <property type="entry name" value="RNA_replicase_B"/>
    <property type="match status" value="1"/>
</dbReference>
<dbReference type="EMBL" id="MZ679697">
    <property type="protein sequence ID" value="UJQ85536.1"/>
    <property type="molecule type" value="Genomic_RNA"/>
</dbReference>
<keyword evidence="4" id="KW-0548">Nucleotidyltransferase</keyword>
<comment type="catalytic activity">
    <reaction evidence="8">
        <text>RNA(n) + a ribonucleoside 5'-triphosphate = RNA(n+1) + diphosphate</text>
        <dbReference type="Rhea" id="RHEA:21248"/>
        <dbReference type="Rhea" id="RHEA-COMP:14527"/>
        <dbReference type="Rhea" id="RHEA-COMP:17342"/>
        <dbReference type="ChEBI" id="CHEBI:33019"/>
        <dbReference type="ChEBI" id="CHEBI:61557"/>
        <dbReference type="ChEBI" id="CHEBI:140395"/>
        <dbReference type="EC" id="2.7.7.48"/>
    </reaction>
</comment>
<evidence type="ECO:0000313" key="11">
    <source>
        <dbReference type="Proteomes" id="UP001058930"/>
    </source>
</evidence>
<evidence type="ECO:0000256" key="5">
    <source>
        <dbReference type="ARBA" id="ARBA00022741"/>
    </source>
</evidence>
<proteinExistence type="predicted"/>
<keyword evidence="5" id="KW-0547">Nucleotide-binding</keyword>
<sequence>MKDLKSYEDYLLGYYGAMLSDIARHHPSLQKECDRDNKRLLSAVKQHGLHFLCEVLPSFGKHFDQCLSKGRLTPSGLCHFRPFRKGGSIPRLFKGLILRVFDHSGELRSVPDVQAIRDVRQLCFAAKRLRIPCPDSKTWEQVYEFFKTDSEIVQPSLNWDVGDFSSDSCGLLQLGDDLLSKPGGPLFTGGEPTASSTIDRECIDFVQRTADCIAAQIGRFDPFDWKPRHGPGAVADLKDKSYKYDFPNWPPKLEKEFPNAEFGFSNVLHFLDLSSHLDRGSRLPLEHEPPARLIAVPKSYSGPRLIAAEPVAHQFCQQAISSFLMSRVRETISGQFISFNDQTKNASLALEASLDGSLSTIDLSSASDRMSCWLVERIFRRSPSLLDAFYAVRTRWIRQDLDRTLPTYSRLNKFSTMGSAVTFPVQSIVFLCIAIGTTLYERRSLPTYASIRSLRGQVRVFGDDIIVPTYASGMTVAALEHFGFKVNRAKTFCSGRFRESCGMEAFGGEDITKVSLLSPPSVSKPESILSSIDTHNNLVNRGWYCTADYIKTSVDKMKRYCFPLVGLDSGAIGWSTFSDIGTHFFKRRWNPDLQRREILVTQPRGCASRTPVDSNSVILQYFTEVTSPPVSHEERLGRVSLRHPIRLGRVWVPEL</sequence>
<evidence type="ECO:0000313" key="10">
    <source>
        <dbReference type="EMBL" id="UJQ85536.1"/>
    </source>
</evidence>
<evidence type="ECO:0000256" key="8">
    <source>
        <dbReference type="ARBA" id="ARBA00048744"/>
    </source>
</evidence>
<reference evidence="10" key="2">
    <citation type="journal article" date="2022" name="Nat. Microbiol.">
        <title>RNA viromes from terrestrial sites across China expand environmental viral diversity.</title>
        <authorList>
            <person name="Chiapello M."/>
            <person name="Rodriguez-Romero J."/>
            <person name="Ayllon M.A."/>
            <person name="Turina M."/>
        </authorList>
    </citation>
    <scope>NUCLEOTIDE SEQUENCE</scope>
    <source>
        <strain evidence="10">R9-k141_373641</strain>
    </source>
</reference>
<feature type="domain" description="RdRp catalytic" evidence="9">
    <location>
        <begin position="347"/>
        <end position="495"/>
    </location>
</feature>
<evidence type="ECO:0000256" key="7">
    <source>
        <dbReference type="ARBA" id="ARBA00030248"/>
    </source>
</evidence>
<dbReference type="InterPro" id="IPR007096">
    <property type="entry name" value="RNA-dir_Rpol_cat_phage"/>
</dbReference>
<dbReference type="SUPFAM" id="SSF56672">
    <property type="entry name" value="DNA/RNA polymerases"/>
    <property type="match status" value="1"/>
</dbReference>
<evidence type="ECO:0000256" key="6">
    <source>
        <dbReference type="ARBA" id="ARBA00022953"/>
    </source>
</evidence>